<dbReference type="Pfam" id="PF03865">
    <property type="entry name" value="ShlB"/>
    <property type="match status" value="1"/>
</dbReference>
<evidence type="ECO:0000256" key="3">
    <source>
        <dbReference type="ARBA" id="ARBA00022448"/>
    </source>
</evidence>
<dbReference type="EMBL" id="PDEA01000001">
    <property type="protein sequence ID" value="PEH89138.1"/>
    <property type="molecule type" value="Genomic_DNA"/>
</dbReference>
<evidence type="ECO:0000313" key="11">
    <source>
        <dbReference type="Proteomes" id="UP000220246"/>
    </source>
</evidence>
<keyword evidence="8" id="KW-0998">Cell outer membrane</keyword>
<dbReference type="GO" id="GO:0009279">
    <property type="term" value="C:cell outer membrane"/>
    <property type="evidence" value="ECO:0007669"/>
    <property type="project" value="UniProtKB-SubCell"/>
</dbReference>
<dbReference type="PROSITE" id="PS51779">
    <property type="entry name" value="POTRA"/>
    <property type="match status" value="1"/>
</dbReference>
<dbReference type="InterPro" id="IPR035251">
    <property type="entry name" value="ShlB_POTRA"/>
</dbReference>
<dbReference type="InterPro" id="IPR027282">
    <property type="entry name" value="TPS"/>
</dbReference>
<evidence type="ECO:0000256" key="2">
    <source>
        <dbReference type="ARBA" id="ARBA00009055"/>
    </source>
</evidence>
<keyword evidence="7" id="KW-0472">Membrane</keyword>
<dbReference type="STRING" id="1219032.GCA_001515545_01397"/>
<dbReference type="Gene3D" id="3.10.20.310">
    <property type="entry name" value="membrane protein fhac"/>
    <property type="match status" value="1"/>
</dbReference>
<keyword evidence="3" id="KW-0813">Transport</keyword>
<gene>
    <name evidence="10" type="ORF">CRM82_11510</name>
</gene>
<comment type="caution">
    <text evidence="10">The sequence shown here is derived from an EMBL/GenBank/DDBJ whole genome shotgun (WGS) entry which is preliminary data.</text>
</comment>
<dbReference type="PIRSF" id="PIRSF029745">
    <property type="entry name" value="FhaC"/>
    <property type="match status" value="1"/>
</dbReference>
<feature type="domain" description="POTRA" evidence="9">
    <location>
        <begin position="116"/>
        <end position="191"/>
    </location>
</feature>
<dbReference type="InterPro" id="IPR013686">
    <property type="entry name" value="Polypept-transport_assoc_ShlB"/>
</dbReference>
<dbReference type="GO" id="GO:0008320">
    <property type="term" value="F:protein transmembrane transporter activity"/>
    <property type="evidence" value="ECO:0007669"/>
    <property type="project" value="TreeGrafter"/>
</dbReference>
<keyword evidence="5" id="KW-0812">Transmembrane</keyword>
<dbReference type="GO" id="GO:0046819">
    <property type="term" value="P:protein secretion by the type V secretion system"/>
    <property type="evidence" value="ECO:0007669"/>
    <property type="project" value="TreeGrafter"/>
</dbReference>
<dbReference type="AlphaFoldDB" id="A0A2A7UV53"/>
<dbReference type="InterPro" id="IPR051544">
    <property type="entry name" value="TPS_OM_transporter"/>
</dbReference>
<comment type="similarity">
    <text evidence="2">Belongs to the TPS (TC 1.B.20) family.</text>
</comment>
<accession>A0A2A7UV53</accession>
<dbReference type="Pfam" id="PF17287">
    <property type="entry name" value="POTRA_3"/>
    <property type="match status" value="1"/>
</dbReference>
<dbReference type="Gene3D" id="2.40.160.50">
    <property type="entry name" value="membrane protein fhac: a member of the omp85/tpsb transporter family"/>
    <property type="match status" value="1"/>
</dbReference>
<dbReference type="Pfam" id="PF08479">
    <property type="entry name" value="POTRA_2"/>
    <property type="match status" value="1"/>
</dbReference>
<dbReference type="PANTHER" id="PTHR34597">
    <property type="entry name" value="SLR1661 PROTEIN"/>
    <property type="match status" value="1"/>
</dbReference>
<keyword evidence="6" id="KW-0653">Protein transport</keyword>
<proteinExistence type="inferred from homology"/>
<comment type="subcellular location">
    <subcellularLocation>
        <location evidence="1">Cell outer membrane</location>
    </subcellularLocation>
</comment>
<sequence>MGCMRDARWMWVAPGYGRRTYRKKKSLSRQAQEAPLQVLRFIQCGMVITAAMLCMHTYAQTSSELQQATQDAQRQQQLQAQRLQEQLARDRLSASPPAQISITQPESVSKDNGACRDIQTVHVDGASLFSPADLDRITQPYLQRCLGVGHIEALLSDITRAYVQKGWVGVRAYLPQQDLSEGRLKILVVEGKLSKIRVEDGGKNSISVGTIAPGLEGAPLNIRDLEQALDQANRLASNNATLEMLPGNTPGDSIVVLHNKPTFPLHALVSLDNQGSESTGESQAGVTVSIDNILGFNDFVSYTKRRTFPLGDKQRLSESDSMTYIIPFGYTTLSINGSVSRYASSFSTASGTRLKNSGDTDSYSVRLDHVLSRNATTRWNLYSNLTAKESKSYLEDTLLEAASRKMSVLDVGGSVNTVVAGGFLYLDLGVSQGLRSFGALRDADGLTASDPRAQFRKWTFSGNFFRPFKVGEQGFEFSSQWSSQYSHDVLYGTEQIMIGSLYSVRGFNRSSLSGDHGFFVRNEVGMRRPFDLAGVTGSVRPWLGLDYGRVYSRNEGVPEGALTGLALGVQFNLRNGINADIQATKPLSKPNFMQFDPFKVWLRLSASI</sequence>
<evidence type="ECO:0000259" key="9">
    <source>
        <dbReference type="PROSITE" id="PS51779"/>
    </source>
</evidence>
<dbReference type="PANTHER" id="PTHR34597:SF3">
    <property type="entry name" value="OUTER MEMBRANE TRANSPORTER CDIB"/>
    <property type="match status" value="1"/>
</dbReference>
<protein>
    <submittedName>
        <fullName evidence="10">ShlB/FhaC/HecB family hemolysin secretion/activation protein</fullName>
    </submittedName>
</protein>
<evidence type="ECO:0000256" key="1">
    <source>
        <dbReference type="ARBA" id="ARBA00004442"/>
    </source>
</evidence>
<evidence type="ECO:0000256" key="4">
    <source>
        <dbReference type="ARBA" id="ARBA00022452"/>
    </source>
</evidence>
<evidence type="ECO:0000256" key="8">
    <source>
        <dbReference type="ARBA" id="ARBA00023237"/>
    </source>
</evidence>
<organism evidence="10 11">
    <name type="scientific">Comamonas terrigena</name>
    <dbReference type="NCBI Taxonomy" id="32013"/>
    <lineage>
        <taxon>Bacteria</taxon>
        <taxon>Pseudomonadati</taxon>
        <taxon>Pseudomonadota</taxon>
        <taxon>Betaproteobacteria</taxon>
        <taxon>Burkholderiales</taxon>
        <taxon>Comamonadaceae</taxon>
        <taxon>Comamonas</taxon>
    </lineage>
</organism>
<keyword evidence="4" id="KW-1134">Transmembrane beta strand</keyword>
<dbReference type="Proteomes" id="UP000220246">
    <property type="component" value="Unassembled WGS sequence"/>
</dbReference>
<evidence type="ECO:0000256" key="7">
    <source>
        <dbReference type="ARBA" id="ARBA00023136"/>
    </source>
</evidence>
<evidence type="ECO:0000313" key="10">
    <source>
        <dbReference type="EMBL" id="PEH89138.1"/>
    </source>
</evidence>
<keyword evidence="11" id="KW-1185">Reference proteome</keyword>
<dbReference type="GO" id="GO:0098046">
    <property type="term" value="C:type V protein secretion system complex"/>
    <property type="evidence" value="ECO:0007669"/>
    <property type="project" value="TreeGrafter"/>
</dbReference>
<dbReference type="InterPro" id="IPR034746">
    <property type="entry name" value="POTRA"/>
</dbReference>
<reference evidence="11" key="1">
    <citation type="submission" date="2017-09" db="EMBL/GenBank/DDBJ databases">
        <title>FDA dAtabase for Regulatory Grade micrObial Sequences (FDA-ARGOS): Supporting development and validation of Infectious Disease Dx tests.</title>
        <authorList>
            <person name="Minogue T."/>
            <person name="Wolcott M."/>
            <person name="Wasieloski L."/>
            <person name="Aguilar W."/>
            <person name="Moore D."/>
            <person name="Tallon L."/>
            <person name="Sadzewicz L."/>
            <person name="Ott S."/>
            <person name="Zhao X."/>
            <person name="Nagaraj S."/>
            <person name="Vavikolanu K."/>
            <person name="Aluvathingal J."/>
            <person name="Nadendla S."/>
            <person name="Sichtig H."/>
        </authorList>
    </citation>
    <scope>NUCLEOTIDE SEQUENCE [LARGE SCALE GENOMIC DNA]</scope>
    <source>
        <strain evidence="11">FDAARGOS_394</strain>
    </source>
</reference>
<dbReference type="InterPro" id="IPR005565">
    <property type="entry name" value="Hemolysn_activator_HlyB_C"/>
</dbReference>
<name>A0A2A7UV53_COMTR</name>
<evidence type="ECO:0000256" key="6">
    <source>
        <dbReference type="ARBA" id="ARBA00022927"/>
    </source>
</evidence>
<evidence type="ECO:0000256" key="5">
    <source>
        <dbReference type="ARBA" id="ARBA00022692"/>
    </source>
</evidence>